<dbReference type="EMBL" id="CM001403">
    <property type="protein sequence ID" value="EHQ24792.1"/>
    <property type="molecule type" value="Genomic_DNA"/>
</dbReference>
<proteinExistence type="predicted"/>
<dbReference type="RefSeq" id="WP_008504365.1">
    <property type="nucleotide sequence ID" value="NZ_CM001403.1"/>
</dbReference>
<sequence length="159" mass="17364">MTAPQSIFLWEGKVQLGDEPGIYGDAAYSGLSLKFPVTIANINTAAPVDDVITLNIYTNAVNIFGGYPGHKISVFGYSENPKGSYHWKETLLATVQMKDGATMTSIDVQITAFQQNSIYISLQIDIDTTVQPGLYDDFIVSKLDYATAKSAVYAKFGFQ</sequence>
<dbReference type="STRING" id="714943.Mucpa_0602"/>
<evidence type="ECO:0000313" key="1">
    <source>
        <dbReference type="EMBL" id="EHQ24792.1"/>
    </source>
</evidence>
<dbReference type="AlphaFoldDB" id="H1Y456"/>
<reference evidence="1" key="1">
    <citation type="submission" date="2011-09" db="EMBL/GenBank/DDBJ databases">
        <title>The permanent draft genome of Mucilaginibacter paludis DSM 18603.</title>
        <authorList>
            <consortium name="US DOE Joint Genome Institute (JGI-PGF)"/>
            <person name="Lucas S."/>
            <person name="Han J."/>
            <person name="Lapidus A."/>
            <person name="Bruce D."/>
            <person name="Goodwin L."/>
            <person name="Pitluck S."/>
            <person name="Peters L."/>
            <person name="Kyrpides N."/>
            <person name="Mavromatis K."/>
            <person name="Ivanova N."/>
            <person name="Mikhailova N."/>
            <person name="Held B."/>
            <person name="Detter J.C."/>
            <person name="Tapia R."/>
            <person name="Han C."/>
            <person name="Land M."/>
            <person name="Hauser L."/>
            <person name="Markowitz V."/>
            <person name="Cheng J.-F."/>
            <person name="Hugenholtz P."/>
            <person name="Woyke T."/>
            <person name="Wu D."/>
            <person name="Tindall B."/>
            <person name="Brambilla E."/>
            <person name="Klenk H.-P."/>
            <person name="Eisen J.A."/>
        </authorList>
    </citation>
    <scope>NUCLEOTIDE SEQUENCE [LARGE SCALE GENOMIC DNA]</scope>
    <source>
        <strain evidence="1">DSM 18603</strain>
    </source>
</reference>
<keyword evidence="2" id="KW-1185">Reference proteome</keyword>
<dbReference type="Proteomes" id="UP000002774">
    <property type="component" value="Chromosome"/>
</dbReference>
<dbReference type="HOGENOM" id="CLU_1658815_0_0_10"/>
<gene>
    <name evidence="1" type="ORF">Mucpa_0602</name>
</gene>
<protein>
    <submittedName>
        <fullName evidence="1">Uncharacterized protein</fullName>
    </submittedName>
</protein>
<accession>H1Y456</accession>
<name>H1Y456_9SPHI</name>
<dbReference type="eggNOG" id="ENOG50336QM">
    <property type="taxonomic scope" value="Bacteria"/>
</dbReference>
<organism evidence="1 2">
    <name type="scientific">Mucilaginibacter paludis DSM 18603</name>
    <dbReference type="NCBI Taxonomy" id="714943"/>
    <lineage>
        <taxon>Bacteria</taxon>
        <taxon>Pseudomonadati</taxon>
        <taxon>Bacteroidota</taxon>
        <taxon>Sphingobacteriia</taxon>
        <taxon>Sphingobacteriales</taxon>
        <taxon>Sphingobacteriaceae</taxon>
        <taxon>Mucilaginibacter</taxon>
    </lineage>
</organism>
<dbReference type="OrthoDB" id="3531377at2"/>
<evidence type="ECO:0000313" key="2">
    <source>
        <dbReference type="Proteomes" id="UP000002774"/>
    </source>
</evidence>